<keyword evidence="2" id="KW-0560">Oxidoreductase</keyword>
<evidence type="ECO:0000259" key="3">
    <source>
        <dbReference type="Pfam" id="PF00724"/>
    </source>
</evidence>
<name>A0A1I0U776_9NOCA</name>
<proteinExistence type="predicted"/>
<dbReference type="InterPro" id="IPR051799">
    <property type="entry name" value="NADH_flavin_oxidoreductase"/>
</dbReference>
<evidence type="ECO:0000313" key="4">
    <source>
        <dbReference type="EMBL" id="SFA59939.1"/>
    </source>
</evidence>
<dbReference type="AlphaFoldDB" id="A0A1I0U776"/>
<protein>
    <submittedName>
        <fullName evidence="4">2,4-dienoyl-CoA reductase</fullName>
    </submittedName>
</protein>
<dbReference type="Pfam" id="PF00724">
    <property type="entry name" value="Oxidored_FMN"/>
    <property type="match status" value="1"/>
</dbReference>
<dbReference type="InterPro" id="IPR001155">
    <property type="entry name" value="OxRdtase_FMN_N"/>
</dbReference>
<reference evidence="4 5" key="1">
    <citation type="submission" date="2016-10" db="EMBL/GenBank/DDBJ databases">
        <authorList>
            <person name="de Groot N.N."/>
        </authorList>
    </citation>
    <scope>NUCLEOTIDE SEQUENCE [LARGE SCALE GENOMIC DNA]</scope>
    <source>
        <strain evidence="4 5">DSM 44908</strain>
    </source>
</reference>
<dbReference type="GO" id="GO:0016491">
    <property type="term" value="F:oxidoreductase activity"/>
    <property type="evidence" value="ECO:0007669"/>
    <property type="project" value="UniProtKB-KW"/>
</dbReference>
<dbReference type="CDD" id="cd04733">
    <property type="entry name" value="OYE_like_2_FMN"/>
    <property type="match status" value="1"/>
</dbReference>
<dbReference type="EMBL" id="FOJN01000014">
    <property type="protein sequence ID" value="SFA59939.1"/>
    <property type="molecule type" value="Genomic_DNA"/>
</dbReference>
<evidence type="ECO:0000313" key="5">
    <source>
        <dbReference type="Proteomes" id="UP000182054"/>
    </source>
</evidence>
<accession>A0A1I0U776</accession>
<dbReference type="GO" id="GO:0010181">
    <property type="term" value="F:FMN binding"/>
    <property type="evidence" value="ECO:0007669"/>
    <property type="project" value="InterPro"/>
</dbReference>
<sequence>MSAALPERVSLPDSLTLPCGAVLPNRTMKAALSESLAATTGAPDERLERLYRRWGAGGYGLILTGNVMVDARYLGEPGNVAVEDDRHLDALRSWAAVAGAHGTPVWMQINHPGRQGNPVTTEGRTVAPSAVGLDIPGIPAPRALTDEEIVDIVERFATTAAVAERAGFDGVEIHGAHGYLIGQFLSPHTNRRTDRWGGSIENRARFLLEVVARVRERVSPAFAVGLELNSADFQRGGFEEGESRAVIAMLATSGLDLLEISGGSYESPAMVGKGVAASTVAREAYFLEYAATVRELAGAVPLAVTGGFRTRAAMDAALASGACDVIGLGRPTATDPDAARGLLDGTVSTLTSANTSVPVPRGLGSRRAVRTVDGVLDLQWHTDQLHRMGAGLDPDPRHSRVRALVGAARRNGLDAFRSRRRRSVG</sequence>
<dbReference type="GeneID" id="85487141"/>
<organism evidence="4 5">
    <name type="scientific">Rhodococcoides kroppenstedtii</name>
    <dbReference type="NCBI Taxonomy" id="293050"/>
    <lineage>
        <taxon>Bacteria</taxon>
        <taxon>Bacillati</taxon>
        <taxon>Actinomycetota</taxon>
        <taxon>Actinomycetes</taxon>
        <taxon>Mycobacteriales</taxon>
        <taxon>Nocardiaceae</taxon>
        <taxon>Rhodococcoides</taxon>
    </lineage>
</organism>
<feature type="domain" description="NADH:flavin oxidoreductase/NADH oxidase N-terminal" evidence="3">
    <location>
        <begin position="23"/>
        <end position="339"/>
    </location>
</feature>
<dbReference type="SMR" id="A0A1I0U776"/>
<dbReference type="Proteomes" id="UP000182054">
    <property type="component" value="Unassembled WGS sequence"/>
</dbReference>
<evidence type="ECO:0000256" key="1">
    <source>
        <dbReference type="ARBA" id="ARBA00022630"/>
    </source>
</evidence>
<dbReference type="InterPro" id="IPR013785">
    <property type="entry name" value="Aldolase_TIM"/>
</dbReference>
<dbReference type="SUPFAM" id="SSF51395">
    <property type="entry name" value="FMN-linked oxidoreductases"/>
    <property type="match status" value="1"/>
</dbReference>
<dbReference type="PANTHER" id="PTHR43656">
    <property type="entry name" value="BINDING OXIDOREDUCTASE, PUTATIVE (AFU_ORTHOLOGUE AFUA_2G08260)-RELATED"/>
    <property type="match status" value="1"/>
</dbReference>
<dbReference type="RefSeq" id="WP_244516567.1">
    <property type="nucleotide sequence ID" value="NZ_FOJN01000014.1"/>
</dbReference>
<gene>
    <name evidence="4" type="ORF">SAMN05444374_11495</name>
</gene>
<keyword evidence="1" id="KW-0285">Flavoprotein</keyword>
<evidence type="ECO:0000256" key="2">
    <source>
        <dbReference type="ARBA" id="ARBA00023002"/>
    </source>
</evidence>
<dbReference type="PANTHER" id="PTHR43656:SF2">
    <property type="entry name" value="BINDING OXIDOREDUCTASE, PUTATIVE (AFU_ORTHOLOGUE AFUA_2G08260)-RELATED"/>
    <property type="match status" value="1"/>
</dbReference>
<dbReference type="Gene3D" id="3.20.20.70">
    <property type="entry name" value="Aldolase class I"/>
    <property type="match status" value="1"/>
</dbReference>